<keyword evidence="3 6" id="KW-0489">Methyltransferase</keyword>
<comment type="subcellular location">
    <subcellularLocation>
        <location evidence="6">Cytoplasm</location>
    </subcellularLocation>
</comment>
<dbReference type="PIRSF" id="PIRSF000401">
    <property type="entry name" value="RPL11_MTase"/>
    <property type="match status" value="1"/>
</dbReference>
<dbReference type="Pfam" id="PF06325">
    <property type="entry name" value="PrmA"/>
    <property type="match status" value="1"/>
</dbReference>
<keyword evidence="2 6" id="KW-0963">Cytoplasm</keyword>
<comment type="catalytic activity">
    <reaction evidence="6">
        <text>L-lysyl-[protein] + 3 S-adenosyl-L-methionine = N(6),N(6),N(6)-trimethyl-L-lysyl-[protein] + 3 S-adenosyl-L-homocysteine + 3 H(+)</text>
        <dbReference type="Rhea" id="RHEA:54192"/>
        <dbReference type="Rhea" id="RHEA-COMP:9752"/>
        <dbReference type="Rhea" id="RHEA-COMP:13826"/>
        <dbReference type="ChEBI" id="CHEBI:15378"/>
        <dbReference type="ChEBI" id="CHEBI:29969"/>
        <dbReference type="ChEBI" id="CHEBI:57856"/>
        <dbReference type="ChEBI" id="CHEBI:59789"/>
        <dbReference type="ChEBI" id="CHEBI:61961"/>
    </reaction>
</comment>
<dbReference type="AlphaFoldDB" id="A0AAW8G6H4"/>
<dbReference type="GO" id="GO:0005829">
    <property type="term" value="C:cytosol"/>
    <property type="evidence" value="ECO:0007669"/>
    <property type="project" value="TreeGrafter"/>
</dbReference>
<dbReference type="CDD" id="cd02440">
    <property type="entry name" value="AdoMet_MTases"/>
    <property type="match status" value="1"/>
</dbReference>
<reference evidence="7" key="1">
    <citation type="submission" date="2023-07" db="EMBL/GenBank/DDBJ databases">
        <title>Functional and genomic diversity of the sorghum phyllosphere microbiome.</title>
        <authorList>
            <person name="Shade A."/>
        </authorList>
    </citation>
    <scope>NUCLEOTIDE SEQUENCE</scope>
    <source>
        <strain evidence="7">SORGH_AS_0908</strain>
    </source>
</reference>
<comment type="function">
    <text evidence="6">Methylates ribosomal protein L11.</text>
</comment>
<feature type="binding site" evidence="6">
    <location>
        <position position="212"/>
    </location>
    <ligand>
        <name>S-adenosyl-L-methionine</name>
        <dbReference type="ChEBI" id="CHEBI:59789"/>
    </ligand>
</feature>
<dbReference type="Gene3D" id="3.40.50.150">
    <property type="entry name" value="Vaccinia Virus protein VP39"/>
    <property type="match status" value="1"/>
</dbReference>
<keyword evidence="7" id="KW-0689">Ribosomal protein</keyword>
<keyword evidence="7" id="KW-0687">Ribonucleoprotein</keyword>
<keyword evidence="5 6" id="KW-0949">S-adenosyl-L-methionine</keyword>
<evidence type="ECO:0000313" key="7">
    <source>
        <dbReference type="EMBL" id="MDQ1117876.1"/>
    </source>
</evidence>
<evidence type="ECO:0000313" key="8">
    <source>
        <dbReference type="Proteomes" id="UP001234354"/>
    </source>
</evidence>
<evidence type="ECO:0000256" key="4">
    <source>
        <dbReference type="ARBA" id="ARBA00022679"/>
    </source>
</evidence>
<dbReference type="NCBIfam" id="TIGR00406">
    <property type="entry name" value="prmA"/>
    <property type="match status" value="1"/>
</dbReference>
<feature type="binding site" evidence="6">
    <location>
        <position position="253"/>
    </location>
    <ligand>
        <name>S-adenosyl-L-methionine</name>
        <dbReference type="ChEBI" id="CHEBI:59789"/>
    </ligand>
</feature>
<evidence type="ECO:0000256" key="5">
    <source>
        <dbReference type="ARBA" id="ARBA00022691"/>
    </source>
</evidence>
<organism evidence="7 8">
    <name type="scientific">Pseudoxanthomonas winnipegensis</name>
    <dbReference type="NCBI Taxonomy" id="2480810"/>
    <lineage>
        <taxon>Bacteria</taxon>
        <taxon>Pseudomonadati</taxon>
        <taxon>Pseudomonadota</taxon>
        <taxon>Gammaproteobacteria</taxon>
        <taxon>Lysobacterales</taxon>
        <taxon>Lysobacteraceae</taxon>
        <taxon>Pseudoxanthomonas</taxon>
    </lineage>
</organism>
<dbReference type="HAMAP" id="MF_00735">
    <property type="entry name" value="Methyltr_PrmA"/>
    <property type="match status" value="1"/>
</dbReference>
<dbReference type="Proteomes" id="UP001234354">
    <property type="component" value="Unassembled WGS sequence"/>
</dbReference>
<dbReference type="EC" id="2.1.1.-" evidence="6"/>
<dbReference type="InterPro" id="IPR050078">
    <property type="entry name" value="Ribosomal_L11_MeTrfase_PrmA"/>
</dbReference>
<name>A0AAW8G6H4_9GAMM</name>
<dbReference type="PANTHER" id="PTHR43648">
    <property type="entry name" value="ELECTRON TRANSFER FLAVOPROTEIN BETA SUBUNIT LYSINE METHYLTRANSFERASE"/>
    <property type="match status" value="1"/>
</dbReference>
<comment type="similarity">
    <text evidence="1 6">Belongs to the methyltransferase superfamily. PrmA family.</text>
</comment>
<accession>A0AAW8G6H4</accession>
<comment type="caution">
    <text evidence="7">The sequence shown here is derived from an EMBL/GenBank/DDBJ whole genome shotgun (WGS) entry which is preliminary data.</text>
</comment>
<sequence>MPGPLARLATPMPFLELSVPCSEARQPRYETALEDLGALAVTLVDADAETSNERAILEPGVGQTPLWEALVLTALFPEETDALALLAALEAFDPGLDWTQASFRIVADQDWERAWLDQFQPMAFGARTWIVPWNHDLPEAAQAADAAVVRLDPGLAFGSGTHPTTALCLQWLDTLAGEGRLQGQTVLDFGCGSGILALAALKLGAEGAVGVDNDPQALIATHDNAERNAVQARLQVFLPADEPVRTYPVVVANILASALDALADTLAARVAPGGRLAMSGILHGQEEELLQRYAPWFTELRATRMEDWMRIDGARRTEAAPA</sequence>
<evidence type="ECO:0000256" key="1">
    <source>
        <dbReference type="ARBA" id="ARBA00009741"/>
    </source>
</evidence>
<dbReference type="InterPro" id="IPR004498">
    <property type="entry name" value="Ribosomal_PrmA_MeTrfase"/>
</dbReference>
<evidence type="ECO:0000256" key="2">
    <source>
        <dbReference type="ARBA" id="ARBA00022490"/>
    </source>
</evidence>
<dbReference type="GO" id="GO:0016279">
    <property type="term" value="F:protein-lysine N-methyltransferase activity"/>
    <property type="evidence" value="ECO:0007669"/>
    <property type="project" value="TreeGrafter"/>
</dbReference>
<dbReference type="EMBL" id="JAUTBB010000001">
    <property type="protein sequence ID" value="MDQ1117876.1"/>
    <property type="molecule type" value="Genomic_DNA"/>
</dbReference>
<protein>
    <recommendedName>
        <fullName evidence="6">Ribosomal protein L11 methyltransferase</fullName>
        <shortName evidence="6">L11 Mtase</shortName>
        <ecNumber evidence="6">2.1.1.-</ecNumber>
    </recommendedName>
</protein>
<feature type="binding site" evidence="6">
    <location>
        <position position="190"/>
    </location>
    <ligand>
        <name>S-adenosyl-L-methionine</name>
        <dbReference type="ChEBI" id="CHEBI:59789"/>
    </ligand>
</feature>
<keyword evidence="4 6" id="KW-0808">Transferase</keyword>
<dbReference type="GO" id="GO:0032259">
    <property type="term" value="P:methylation"/>
    <property type="evidence" value="ECO:0007669"/>
    <property type="project" value="UniProtKB-KW"/>
</dbReference>
<feature type="binding site" evidence="6">
    <location>
        <position position="165"/>
    </location>
    <ligand>
        <name>S-adenosyl-L-methionine</name>
        <dbReference type="ChEBI" id="CHEBI:59789"/>
    </ligand>
</feature>
<dbReference type="InterPro" id="IPR029063">
    <property type="entry name" value="SAM-dependent_MTases_sf"/>
</dbReference>
<dbReference type="GO" id="GO:0005840">
    <property type="term" value="C:ribosome"/>
    <property type="evidence" value="ECO:0007669"/>
    <property type="project" value="UniProtKB-KW"/>
</dbReference>
<evidence type="ECO:0000256" key="6">
    <source>
        <dbReference type="HAMAP-Rule" id="MF_00735"/>
    </source>
</evidence>
<proteinExistence type="inferred from homology"/>
<dbReference type="SUPFAM" id="SSF53335">
    <property type="entry name" value="S-adenosyl-L-methionine-dependent methyltransferases"/>
    <property type="match status" value="1"/>
</dbReference>
<gene>
    <name evidence="6" type="primary">prmA</name>
    <name evidence="7" type="ORF">QE383_000184</name>
</gene>
<dbReference type="PANTHER" id="PTHR43648:SF1">
    <property type="entry name" value="ELECTRON TRANSFER FLAVOPROTEIN BETA SUBUNIT LYSINE METHYLTRANSFERASE"/>
    <property type="match status" value="1"/>
</dbReference>
<evidence type="ECO:0000256" key="3">
    <source>
        <dbReference type="ARBA" id="ARBA00022603"/>
    </source>
</evidence>